<evidence type="ECO:0000256" key="4">
    <source>
        <dbReference type="ARBA" id="ARBA00022840"/>
    </source>
</evidence>
<dbReference type="SMART" id="SM00382">
    <property type="entry name" value="AAA"/>
    <property type="match status" value="1"/>
</dbReference>
<dbReference type="CDD" id="cd02419">
    <property type="entry name" value="Peptidase_C39C"/>
    <property type="match status" value="1"/>
</dbReference>
<dbReference type="PROSITE" id="PS50929">
    <property type="entry name" value="ABC_TM1F"/>
    <property type="match status" value="1"/>
</dbReference>
<dbReference type="InterPro" id="IPR033838">
    <property type="entry name" value="CvaB_peptidase"/>
</dbReference>
<dbReference type="EMBL" id="WJWF01000001">
    <property type="protein sequence ID" value="MRL33996.1"/>
    <property type="molecule type" value="Genomic_DNA"/>
</dbReference>
<dbReference type="InterPro" id="IPR011527">
    <property type="entry name" value="ABC1_TM_dom"/>
</dbReference>
<comment type="caution">
    <text evidence="7">The sequence shown here is derived from an EMBL/GenBank/DDBJ whole genome shotgun (WGS) entry which is preliminary data.</text>
</comment>
<keyword evidence="5" id="KW-1133">Transmembrane helix</keyword>
<reference evidence="7" key="1">
    <citation type="submission" date="2019-10" db="EMBL/GenBank/DDBJ databases">
        <title>Molecular typing, antibiotic resistance determination and virulence profiling for 36 multidrug-resistant clinical Klebsiella pneumoniae isolates using second- and third-generation sequencing.</title>
        <authorList>
            <person name="Shelenkov A."/>
            <person name="Mikhaylova Y."/>
            <person name="Yanushevich Y."/>
            <person name="Samoilov A."/>
            <person name="Petrova L."/>
            <person name="Fomina V."/>
            <person name="Gusarov V."/>
            <person name="Zamyatin M."/>
            <person name="Shagin D."/>
        </authorList>
    </citation>
    <scope>NUCLEOTIDE SEQUENCE [LARGE SCALE GENOMIC DNA]</scope>
    <source>
        <strain evidence="7">CriePir115</strain>
    </source>
</reference>
<dbReference type="Gene3D" id="3.40.50.300">
    <property type="entry name" value="P-loop containing nucleotide triphosphate hydrolases"/>
    <property type="match status" value="1"/>
</dbReference>
<proteinExistence type="predicted"/>
<keyword evidence="3" id="KW-0547">Nucleotide-binding</keyword>
<dbReference type="PROSITE" id="PS50893">
    <property type="entry name" value="ABC_TRANSPORTER_2"/>
    <property type="match status" value="1"/>
</dbReference>
<dbReference type="Gene3D" id="1.20.1560.10">
    <property type="entry name" value="ABC transporter type 1, transmembrane domain"/>
    <property type="match status" value="1"/>
</dbReference>
<comment type="subcellular location">
    <subcellularLocation>
        <location evidence="1">Cell membrane</location>
        <topology evidence="1">Multi-pass membrane protein</topology>
    </subcellularLocation>
</comment>
<dbReference type="GO" id="GO:0016887">
    <property type="term" value="F:ATP hydrolysis activity"/>
    <property type="evidence" value="ECO:0007669"/>
    <property type="project" value="InterPro"/>
</dbReference>
<evidence type="ECO:0000256" key="1">
    <source>
        <dbReference type="ARBA" id="ARBA00004651"/>
    </source>
</evidence>
<dbReference type="GO" id="GO:0034040">
    <property type="term" value="F:ATPase-coupled lipid transmembrane transporter activity"/>
    <property type="evidence" value="ECO:0007669"/>
    <property type="project" value="TreeGrafter"/>
</dbReference>
<dbReference type="InterPro" id="IPR005074">
    <property type="entry name" value="Peptidase_C39"/>
</dbReference>
<keyword evidence="4 7" id="KW-0067">ATP-binding</keyword>
<dbReference type="InterPro" id="IPR027417">
    <property type="entry name" value="P-loop_NTPase"/>
</dbReference>
<dbReference type="SUPFAM" id="SSF90123">
    <property type="entry name" value="ABC transporter transmembrane region"/>
    <property type="match status" value="1"/>
</dbReference>
<dbReference type="GO" id="GO:0006508">
    <property type="term" value="P:proteolysis"/>
    <property type="evidence" value="ECO:0007669"/>
    <property type="project" value="InterPro"/>
</dbReference>
<evidence type="ECO:0000256" key="5">
    <source>
        <dbReference type="ARBA" id="ARBA00022989"/>
    </source>
</evidence>
<dbReference type="PANTHER" id="PTHR24221">
    <property type="entry name" value="ATP-BINDING CASSETTE SUB-FAMILY B"/>
    <property type="match status" value="1"/>
</dbReference>
<dbReference type="Pfam" id="PF00005">
    <property type="entry name" value="ABC_tran"/>
    <property type="match status" value="1"/>
</dbReference>
<evidence type="ECO:0000256" key="6">
    <source>
        <dbReference type="ARBA" id="ARBA00023136"/>
    </source>
</evidence>
<sequence length="704" mass="78750">MQQGRSMSNGNVRRMINQLDMRWRRRVPVIHQTETSECGLACLAMICGHFGKNIDLISLRRKFNLSARGANLAGINSIAEQLGMVTRALSLELDELGALKTPCILHWDFSHFVVLVSVKRNRYVLHDPARGRRNVGLEEMTRYFTGVALEVWPGSEFSEETTQNRIQLRSLINSIYGIKSTLAKIFCLSVVIEAINLVMPVGTQLVMDHAIPAGDRGLLTLISAGLMFFILLRAATGMLRAWSSLVMGTLINVQWQSGLFNHLLRLPLAYFERRKLGDIQSRFGSLDTLRATFTTSVVGAIMDSIMVVGVFVMMLLYGGYLTWIVLGFTTVYVLIRLVTYGYYRQISEETLVRGARASSYFMETLYGIATVKIQGMAERRGTHWLNLKIDAINSGIKLTKMDLFFGGINTFVAACDQVAILWLGTSLVIDNQMTIGMFVAFGSFRGQFSDRVASLTNFLLQLRMMSLHNERIADIALHEKEEKKPELDIVADMTPVSLETTDLSYRYDSQSAPVFSGLYLSVTPGESVAITGTSGAGKTTLMKVLCGLFEPDSGKVLVNGTDIRQLGINNYHRMIACVMQDDRLFSGSIRENICGFSEEMDEAWMIECARASYIHDVIMKMPMGYETLIGELGEGLSGGQKQRIFIARALYRRPGILFMDEATSSLDTESERFVNVAIRNMNITRVIIAHRETTLRTVDRTISI</sequence>
<gene>
    <name evidence="7" type="ORF">GJJ18_00970</name>
</gene>
<accession>A0A9J6RT81</accession>
<dbReference type="InterPro" id="IPR036640">
    <property type="entry name" value="ABC1_TM_sf"/>
</dbReference>
<dbReference type="InterPro" id="IPR039421">
    <property type="entry name" value="Type_1_exporter"/>
</dbReference>
<dbReference type="PROSITE" id="PS00211">
    <property type="entry name" value="ABC_TRANSPORTER_1"/>
    <property type="match status" value="1"/>
</dbReference>
<keyword evidence="2" id="KW-0812">Transmembrane</keyword>
<dbReference type="PROSITE" id="PS50990">
    <property type="entry name" value="PEPTIDASE_C39"/>
    <property type="match status" value="1"/>
</dbReference>
<organism evidence="7">
    <name type="scientific">Klebsiella pneumoniae</name>
    <dbReference type="NCBI Taxonomy" id="573"/>
    <lineage>
        <taxon>Bacteria</taxon>
        <taxon>Pseudomonadati</taxon>
        <taxon>Pseudomonadota</taxon>
        <taxon>Gammaproteobacteria</taxon>
        <taxon>Enterobacterales</taxon>
        <taxon>Enterobacteriaceae</taxon>
        <taxon>Klebsiella/Raoultella group</taxon>
        <taxon>Klebsiella</taxon>
        <taxon>Klebsiella pneumoniae complex</taxon>
    </lineage>
</organism>
<dbReference type="Pfam" id="PF00664">
    <property type="entry name" value="ABC_membrane"/>
    <property type="match status" value="1"/>
</dbReference>
<dbReference type="InterPro" id="IPR017871">
    <property type="entry name" value="ABC_transporter-like_CS"/>
</dbReference>
<dbReference type="InterPro" id="IPR003439">
    <property type="entry name" value="ABC_transporter-like_ATP-bd"/>
</dbReference>
<dbReference type="PANTHER" id="PTHR24221:SF606">
    <property type="entry name" value="COLICIN V SECRETION-PROCESSING ATP-BINDING PROTEIN"/>
    <property type="match status" value="1"/>
</dbReference>
<evidence type="ECO:0000256" key="3">
    <source>
        <dbReference type="ARBA" id="ARBA00022741"/>
    </source>
</evidence>
<dbReference type="Pfam" id="PF03412">
    <property type="entry name" value="Peptidase_C39"/>
    <property type="match status" value="1"/>
</dbReference>
<dbReference type="GO" id="GO:0140359">
    <property type="term" value="F:ABC-type transporter activity"/>
    <property type="evidence" value="ECO:0007669"/>
    <property type="project" value="InterPro"/>
</dbReference>
<dbReference type="CDD" id="cd18567">
    <property type="entry name" value="ABC_6TM_CvaB_RaxB_like"/>
    <property type="match status" value="1"/>
</dbReference>
<dbReference type="InterPro" id="IPR003593">
    <property type="entry name" value="AAA+_ATPase"/>
</dbReference>
<protein>
    <submittedName>
        <fullName evidence="7">ATP-binding cassette domain-containing protein</fullName>
    </submittedName>
</protein>
<evidence type="ECO:0000313" key="7">
    <source>
        <dbReference type="EMBL" id="MRL33996.1"/>
    </source>
</evidence>
<dbReference type="SUPFAM" id="SSF52540">
    <property type="entry name" value="P-loop containing nucleoside triphosphate hydrolases"/>
    <property type="match status" value="1"/>
</dbReference>
<evidence type="ECO:0000256" key="2">
    <source>
        <dbReference type="ARBA" id="ARBA00022692"/>
    </source>
</evidence>
<name>A0A9J6RT81_KLEPN</name>
<dbReference type="Gene3D" id="3.90.70.10">
    <property type="entry name" value="Cysteine proteinases"/>
    <property type="match status" value="1"/>
</dbReference>
<dbReference type="GO" id="GO:0005886">
    <property type="term" value="C:plasma membrane"/>
    <property type="evidence" value="ECO:0007669"/>
    <property type="project" value="UniProtKB-SubCell"/>
</dbReference>
<keyword evidence="6" id="KW-0472">Membrane</keyword>
<dbReference type="GO" id="GO:0005524">
    <property type="term" value="F:ATP binding"/>
    <property type="evidence" value="ECO:0007669"/>
    <property type="project" value="UniProtKB-KW"/>
</dbReference>
<dbReference type="GO" id="GO:0008234">
    <property type="term" value="F:cysteine-type peptidase activity"/>
    <property type="evidence" value="ECO:0007669"/>
    <property type="project" value="InterPro"/>
</dbReference>
<dbReference type="AlphaFoldDB" id="A0A9J6RT81"/>